<gene>
    <name evidence="8" type="ORF">K402DRAFT_411235</name>
</gene>
<evidence type="ECO:0000256" key="3">
    <source>
        <dbReference type="ARBA" id="ARBA00022989"/>
    </source>
</evidence>
<dbReference type="SUPFAM" id="SSF103473">
    <property type="entry name" value="MFS general substrate transporter"/>
    <property type="match status" value="1"/>
</dbReference>
<feature type="transmembrane region" description="Helical" evidence="6">
    <location>
        <begin position="152"/>
        <end position="171"/>
    </location>
</feature>
<dbReference type="InterPro" id="IPR011701">
    <property type="entry name" value="MFS"/>
</dbReference>
<dbReference type="PANTHER" id="PTHR23501">
    <property type="entry name" value="MAJOR FACILITATOR SUPERFAMILY"/>
    <property type="match status" value="1"/>
</dbReference>
<organism evidence="8 9">
    <name type="scientific">Aulographum hederae CBS 113979</name>
    <dbReference type="NCBI Taxonomy" id="1176131"/>
    <lineage>
        <taxon>Eukaryota</taxon>
        <taxon>Fungi</taxon>
        <taxon>Dikarya</taxon>
        <taxon>Ascomycota</taxon>
        <taxon>Pezizomycotina</taxon>
        <taxon>Dothideomycetes</taxon>
        <taxon>Pleosporomycetidae</taxon>
        <taxon>Aulographales</taxon>
        <taxon>Aulographaceae</taxon>
    </lineage>
</organism>
<feature type="transmembrane region" description="Helical" evidence="6">
    <location>
        <begin position="210"/>
        <end position="232"/>
    </location>
</feature>
<feature type="transmembrane region" description="Helical" evidence="6">
    <location>
        <begin position="315"/>
        <end position="334"/>
    </location>
</feature>
<feature type="transmembrane region" description="Helical" evidence="6">
    <location>
        <begin position="177"/>
        <end position="198"/>
    </location>
</feature>
<feature type="transmembrane region" description="Helical" evidence="6">
    <location>
        <begin position="445"/>
        <end position="472"/>
    </location>
</feature>
<feature type="transmembrane region" description="Helical" evidence="6">
    <location>
        <begin position="418"/>
        <end position="439"/>
    </location>
</feature>
<feature type="domain" description="Major facilitator superfamily (MFS) profile" evidence="7">
    <location>
        <begin position="87"/>
        <end position="577"/>
    </location>
</feature>
<sequence length="586" mass="62888">MAPPPSPLQNGADERTPLLANGYVQATSEHAPLETPTGYENLHGEAQGPSEEGDIQPHRNDGDSYSAGESSKSEYLGGVSNAKFWVIFGSVCALYFVACFDNTLMASSHPVITSYFNASNAATWLSTSFMLTSTSFQPLFARISDTIGRKPLYLFALIMFVLTTAWCAVAQSIGSFIAARAACGLGAGGVMAMGSIMTNDLVPIEIRGTYQAYINLAYGLGSACGAAFGGFLCDSLGWRWTFGIQIPPVLVILGIAIFTTPTSLGPHIARKDPTKTFRQHLANFDLLGSFLLAVSVAFLILFLNLGGNIYPWKHGFVIGSLVIFLVSAPLLLYVESRAKLPVMPLSMLFSKPRGVMVFNNFFGNMGFNIVIFHAPLYFQAVKLESASTSGFRLALPSLLLTVCGVGSGLFLTRTGRMLLPMVLGSLVALAGSVALSSMWDDIPAWLAMLFVCPISMGQGLLFPATSVAVLAVSDVDDQAIMTTTLVLWRSLGTVLGVAIGGLVVQNALVAYLHAFVTGKNSNKVIHLVRKSVRAIQNLPPKHQHQVILAYEASLRLTFITAIVIFVVMSCLLIPVQLPRLGRRKSV</sequence>
<evidence type="ECO:0000256" key="4">
    <source>
        <dbReference type="ARBA" id="ARBA00023136"/>
    </source>
</evidence>
<dbReference type="Pfam" id="PF07690">
    <property type="entry name" value="MFS_1"/>
    <property type="match status" value="1"/>
</dbReference>
<dbReference type="PANTHER" id="PTHR23501:SF67">
    <property type="entry name" value="MFS MULTIDRUG EFFLUX TRANSPORTER (EUROFUNG)"/>
    <property type="match status" value="1"/>
</dbReference>
<feature type="region of interest" description="Disordered" evidence="5">
    <location>
        <begin position="1"/>
        <end position="67"/>
    </location>
</feature>
<name>A0A6G1H863_9PEZI</name>
<dbReference type="Gene3D" id="1.20.1250.20">
    <property type="entry name" value="MFS general substrate transporter like domains"/>
    <property type="match status" value="1"/>
</dbReference>
<feature type="transmembrane region" description="Helical" evidence="6">
    <location>
        <begin position="556"/>
        <end position="575"/>
    </location>
</feature>
<dbReference type="EMBL" id="ML977146">
    <property type="protein sequence ID" value="KAF1989199.1"/>
    <property type="molecule type" value="Genomic_DNA"/>
</dbReference>
<dbReference type="FunFam" id="1.20.1720.10:FF:000024">
    <property type="entry name" value="MFS multidrug transporter, putative"/>
    <property type="match status" value="1"/>
</dbReference>
<keyword evidence="4 6" id="KW-0472">Membrane</keyword>
<dbReference type="GO" id="GO:0015174">
    <property type="term" value="F:basic amino acid transmembrane transporter activity"/>
    <property type="evidence" value="ECO:0007669"/>
    <property type="project" value="TreeGrafter"/>
</dbReference>
<evidence type="ECO:0000256" key="5">
    <source>
        <dbReference type="SAM" id="MobiDB-lite"/>
    </source>
</evidence>
<dbReference type="GO" id="GO:0000329">
    <property type="term" value="C:fungal-type vacuole membrane"/>
    <property type="evidence" value="ECO:0007669"/>
    <property type="project" value="TreeGrafter"/>
</dbReference>
<feature type="transmembrane region" description="Helical" evidence="6">
    <location>
        <begin position="281"/>
        <end position="303"/>
    </location>
</feature>
<evidence type="ECO:0000256" key="1">
    <source>
        <dbReference type="ARBA" id="ARBA00004141"/>
    </source>
</evidence>
<keyword evidence="9" id="KW-1185">Reference proteome</keyword>
<dbReference type="OrthoDB" id="419537at2759"/>
<feature type="transmembrane region" description="Helical" evidence="6">
    <location>
        <begin position="84"/>
        <end position="106"/>
    </location>
</feature>
<evidence type="ECO:0000313" key="9">
    <source>
        <dbReference type="Proteomes" id="UP000800041"/>
    </source>
</evidence>
<dbReference type="Gene3D" id="1.20.1720.10">
    <property type="entry name" value="Multidrug resistance protein D"/>
    <property type="match status" value="1"/>
</dbReference>
<evidence type="ECO:0000313" key="8">
    <source>
        <dbReference type="EMBL" id="KAF1989199.1"/>
    </source>
</evidence>
<evidence type="ECO:0000259" key="7">
    <source>
        <dbReference type="PROSITE" id="PS50850"/>
    </source>
</evidence>
<feature type="transmembrane region" description="Helical" evidence="6">
    <location>
        <begin position="355"/>
        <end position="378"/>
    </location>
</feature>
<keyword evidence="2 6" id="KW-0812">Transmembrane</keyword>
<feature type="transmembrane region" description="Helical" evidence="6">
    <location>
        <begin position="493"/>
        <end position="514"/>
    </location>
</feature>
<keyword evidence="3 6" id="KW-1133">Transmembrane helix</keyword>
<protein>
    <submittedName>
        <fullName evidence="8">MFS general substrate transporter</fullName>
    </submittedName>
</protein>
<dbReference type="Proteomes" id="UP000800041">
    <property type="component" value="Unassembled WGS sequence"/>
</dbReference>
<dbReference type="AlphaFoldDB" id="A0A6G1H863"/>
<feature type="transmembrane region" description="Helical" evidence="6">
    <location>
        <begin position="238"/>
        <end position="260"/>
    </location>
</feature>
<evidence type="ECO:0000256" key="2">
    <source>
        <dbReference type="ARBA" id="ARBA00022692"/>
    </source>
</evidence>
<comment type="subcellular location">
    <subcellularLocation>
        <location evidence="1">Membrane</location>
        <topology evidence="1">Multi-pass membrane protein</topology>
    </subcellularLocation>
</comment>
<dbReference type="PROSITE" id="PS50850">
    <property type="entry name" value="MFS"/>
    <property type="match status" value="1"/>
</dbReference>
<dbReference type="InterPro" id="IPR036259">
    <property type="entry name" value="MFS_trans_sf"/>
</dbReference>
<dbReference type="InterPro" id="IPR020846">
    <property type="entry name" value="MFS_dom"/>
</dbReference>
<reference evidence="8" key="1">
    <citation type="journal article" date="2020" name="Stud. Mycol.">
        <title>101 Dothideomycetes genomes: a test case for predicting lifestyles and emergence of pathogens.</title>
        <authorList>
            <person name="Haridas S."/>
            <person name="Albert R."/>
            <person name="Binder M."/>
            <person name="Bloem J."/>
            <person name="Labutti K."/>
            <person name="Salamov A."/>
            <person name="Andreopoulos B."/>
            <person name="Baker S."/>
            <person name="Barry K."/>
            <person name="Bills G."/>
            <person name="Bluhm B."/>
            <person name="Cannon C."/>
            <person name="Castanera R."/>
            <person name="Culley D."/>
            <person name="Daum C."/>
            <person name="Ezra D."/>
            <person name="Gonzalez J."/>
            <person name="Henrissat B."/>
            <person name="Kuo A."/>
            <person name="Liang C."/>
            <person name="Lipzen A."/>
            <person name="Lutzoni F."/>
            <person name="Magnuson J."/>
            <person name="Mondo S."/>
            <person name="Nolan M."/>
            <person name="Ohm R."/>
            <person name="Pangilinan J."/>
            <person name="Park H.-J."/>
            <person name="Ramirez L."/>
            <person name="Alfaro M."/>
            <person name="Sun H."/>
            <person name="Tritt A."/>
            <person name="Yoshinaga Y."/>
            <person name="Zwiers L.-H."/>
            <person name="Turgeon B."/>
            <person name="Goodwin S."/>
            <person name="Spatafora J."/>
            <person name="Crous P."/>
            <person name="Grigoriev I."/>
        </authorList>
    </citation>
    <scope>NUCLEOTIDE SEQUENCE</scope>
    <source>
        <strain evidence="8">CBS 113979</strain>
    </source>
</reference>
<accession>A0A6G1H863</accession>
<feature type="transmembrane region" description="Helical" evidence="6">
    <location>
        <begin position="390"/>
        <end position="411"/>
    </location>
</feature>
<evidence type="ECO:0000256" key="6">
    <source>
        <dbReference type="SAM" id="Phobius"/>
    </source>
</evidence>
<proteinExistence type="predicted"/>